<feature type="transmembrane region" description="Helical" evidence="1">
    <location>
        <begin position="12"/>
        <end position="31"/>
    </location>
</feature>
<keyword evidence="1" id="KW-1133">Transmembrane helix</keyword>
<name>A0ABU6DUD5_9GAMM</name>
<reference evidence="2 3" key="1">
    <citation type="submission" date="2019-08" db="EMBL/GenBank/DDBJ databases">
        <title>Five species of Acinetobacter isolated from floral nectar and animal pollinators.</title>
        <authorList>
            <person name="Hendry T.A."/>
        </authorList>
    </citation>
    <scope>NUCLEOTIDE SEQUENCE [LARGE SCALE GENOMIC DNA]</scope>
    <source>
        <strain evidence="2 3">MD18.27</strain>
    </source>
</reference>
<evidence type="ECO:0008006" key="4">
    <source>
        <dbReference type="Google" id="ProtNLM"/>
    </source>
</evidence>
<keyword evidence="3" id="KW-1185">Reference proteome</keyword>
<comment type="caution">
    <text evidence="2">The sequence shown here is derived from an EMBL/GenBank/DDBJ whole genome shotgun (WGS) entry which is preliminary data.</text>
</comment>
<feature type="transmembrane region" description="Helical" evidence="1">
    <location>
        <begin position="84"/>
        <end position="102"/>
    </location>
</feature>
<feature type="transmembrane region" description="Helical" evidence="1">
    <location>
        <begin position="114"/>
        <end position="132"/>
    </location>
</feature>
<evidence type="ECO:0000313" key="3">
    <source>
        <dbReference type="Proteomes" id="UP001339883"/>
    </source>
</evidence>
<accession>A0ABU6DUD5</accession>
<protein>
    <recommendedName>
        <fullName evidence="4">DUF4405 domain-containing protein</fullName>
    </recommendedName>
</protein>
<sequence>MKVSIRLPKFHRTFLYVIWSVLSITGLYFAYTQDWKMYDPTIWTTYTLKLHGISASLMLILIGSLIPIHIQLSLETKRNLKSGIPMLITMFILAFSGIALYYSGESWMATAKMLHIWMGIFVIIFLPIHIIIGRKRKKIIK</sequence>
<keyword evidence="1" id="KW-0472">Membrane</keyword>
<dbReference type="RefSeq" id="WP_195772044.1">
    <property type="nucleotide sequence ID" value="NZ_VTDN01000007.1"/>
</dbReference>
<evidence type="ECO:0000313" key="2">
    <source>
        <dbReference type="EMBL" id="MEB5477340.1"/>
    </source>
</evidence>
<proteinExistence type="predicted"/>
<evidence type="ECO:0000256" key="1">
    <source>
        <dbReference type="SAM" id="Phobius"/>
    </source>
</evidence>
<dbReference type="Proteomes" id="UP001339883">
    <property type="component" value="Unassembled WGS sequence"/>
</dbReference>
<dbReference type="EMBL" id="VTDN01000007">
    <property type="protein sequence ID" value="MEB5477340.1"/>
    <property type="molecule type" value="Genomic_DNA"/>
</dbReference>
<keyword evidence="1" id="KW-0812">Transmembrane</keyword>
<organism evidence="2 3">
    <name type="scientific">Acinetobacter pollinis</name>
    <dbReference type="NCBI Taxonomy" id="2605270"/>
    <lineage>
        <taxon>Bacteria</taxon>
        <taxon>Pseudomonadati</taxon>
        <taxon>Pseudomonadota</taxon>
        <taxon>Gammaproteobacteria</taxon>
        <taxon>Moraxellales</taxon>
        <taxon>Moraxellaceae</taxon>
        <taxon>Acinetobacter</taxon>
    </lineage>
</organism>
<gene>
    <name evidence="2" type="ORF">I2F25_09840</name>
</gene>
<feature type="transmembrane region" description="Helical" evidence="1">
    <location>
        <begin position="51"/>
        <end position="72"/>
    </location>
</feature>